<evidence type="ECO:0000313" key="2">
    <source>
        <dbReference type="EMBL" id="AQK74465.1"/>
    </source>
</evidence>
<dbReference type="InterPro" id="IPR039537">
    <property type="entry name" value="Retrotran_Ty1/copia-like"/>
</dbReference>
<dbReference type="PANTHER" id="PTHR42648">
    <property type="entry name" value="TRANSPOSASE, PUTATIVE-RELATED"/>
    <property type="match status" value="1"/>
</dbReference>
<accession>A0A1D6HIZ8</accession>
<dbReference type="GO" id="GO:0008233">
    <property type="term" value="F:peptidase activity"/>
    <property type="evidence" value="ECO:0007669"/>
    <property type="project" value="UniProtKB-KW"/>
</dbReference>
<proteinExistence type="predicted"/>
<dbReference type="AlphaFoldDB" id="A0A1D6HIZ8"/>
<protein>
    <submittedName>
        <fullName evidence="2">Retrotransposon protein Ty1-copia subclass</fullName>
    </submittedName>
</protein>
<dbReference type="EMBL" id="CM000781">
    <property type="protein sequence ID" value="AQK74465.1"/>
    <property type="molecule type" value="Genomic_DNA"/>
</dbReference>
<sequence>MEVYASGGSSWILDSGCTNHMTGEKKMFSSYEKNQDPQRAITFGDGNQGLVKGLGKITISPDHSISNVFLVDSLDYNLLSVSQLCQMGYNCLFTDIGVTVFRRSDDSIAFKGVLEGQLYLVDFDRAELDTCLIAKTNMGWLWHRRLAHVGMKNLHKLLKGEHILGLTNVHFEKDRICSACQAGKQVGSHHPHKNIMTTDRPLELLHMDLFGPIAYISIGGSKYCLVIVDDYSRFTWVFFLQEKSQTQETLKGFLRRAQNEFGLRIKKIRSDNGTEFKNSEIEGFLEEEGIKHEFSSPYTPQQNGVVERKNRTLLDMARTMLDEYKTSDRFWAEAVNTACYAINRLYLHRILKKTSYELLTGGRWVYLRSSRSKLSSFGA</sequence>
<dbReference type="GO" id="GO:0015074">
    <property type="term" value="P:DNA integration"/>
    <property type="evidence" value="ECO:0007669"/>
    <property type="project" value="InterPro"/>
</dbReference>
<dbReference type="GO" id="GO:0006508">
    <property type="term" value="P:proteolysis"/>
    <property type="evidence" value="ECO:0007669"/>
    <property type="project" value="UniProtKB-KW"/>
</dbReference>
<reference evidence="2" key="1">
    <citation type="submission" date="2015-12" db="EMBL/GenBank/DDBJ databases">
        <title>Update maize B73 reference genome by single molecule sequencing technologies.</title>
        <authorList>
            <consortium name="Maize Genome Sequencing Project"/>
            <person name="Ware D."/>
        </authorList>
    </citation>
    <scope>NUCLEOTIDE SEQUENCE</scope>
    <source>
        <tissue evidence="2">Seedling</tissue>
    </source>
</reference>
<dbReference type="InterPro" id="IPR001584">
    <property type="entry name" value="Integrase_cat-core"/>
</dbReference>
<dbReference type="SUPFAM" id="SSF53098">
    <property type="entry name" value="Ribonuclease H-like"/>
    <property type="match status" value="1"/>
</dbReference>
<keyword evidence="1" id="KW-0378">Hydrolase</keyword>
<dbReference type="InterPro" id="IPR036397">
    <property type="entry name" value="RNaseH_sf"/>
</dbReference>
<dbReference type="Pfam" id="PF22936">
    <property type="entry name" value="Pol_BBD"/>
    <property type="match status" value="1"/>
</dbReference>
<dbReference type="Pfam" id="PF00665">
    <property type="entry name" value="rve"/>
    <property type="match status" value="1"/>
</dbReference>
<dbReference type="PROSITE" id="PS50994">
    <property type="entry name" value="INTEGRASE"/>
    <property type="match status" value="1"/>
</dbReference>
<name>A0A1D6HIZ8_MAIZE</name>
<dbReference type="Gene3D" id="3.30.420.10">
    <property type="entry name" value="Ribonuclease H-like superfamily/Ribonuclease H"/>
    <property type="match status" value="1"/>
</dbReference>
<dbReference type="InterPro" id="IPR054722">
    <property type="entry name" value="PolX-like_BBD"/>
</dbReference>
<organism evidence="2">
    <name type="scientific">Zea mays</name>
    <name type="common">Maize</name>
    <dbReference type="NCBI Taxonomy" id="4577"/>
    <lineage>
        <taxon>Eukaryota</taxon>
        <taxon>Viridiplantae</taxon>
        <taxon>Streptophyta</taxon>
        <taxon>Embryophyta</taxon>
        <taxon>Tracheophyta</taxon>
        <taxon>Spermatophyta</taxon>
        <taxon>Magnoliopsida</taxon>
        <taxon>Liliopsida</taxon>
        <taxon>Poales</taxon>
        <taxon>Poaceae</taxon>
        <taxon>PACMAD clade</taxon>
        <taxon>Panicoideae</taxon>
        <taxon>Andropogonodae</taxon>
        <taxon>Andropogoneae</taxon>
        <taxon>Tripsacinae</taxon>
        <taxon>Zea</taxon>
    </lineage>
</organism>
<dbReference type="InterPro" id="IPR012337">
    <property type="entry name" value="RNaseH-like_sf"/>
</dbReference>
<dbReference type="PANTHER" id="PTHR42648:SF21">
    <property type="entry name" value="CYSTEINE-RICH RLK (RECEPTOR-LIKE PROTEIN KINASE) 8"/>
    <property type="match status" value="1"/>
</dbReference>
<dbReference type="InterPro" id="IPR025724">
    <property type="entry name" value="GAG-pre-integrase_dom"/>
</dbReference>
<evidence type="ECO:0000256" key="1">
    <source>
        <dbReference type="ARBA" id="ARBA00022670"/>
    </source>
</evidence>
<dbReference type="OMA" id="WELLHRR"/>
<dbReference type="Pfam" id="PF13976">
    <property type="entry name" value="gag_pre-integrs"/>
    <property type="match status" value="1"/>
</dbReference>
<gene>
    <name evidence="2" type="ORF">ZEAMMB73_Zm00001d017890</name>
</gene>
<keyword evidence="1" id="KW-0645">Protease</keyword>
<dbReference type="GO" id="GO:0003676">
    <property type="term" value="F:nucleic acid binding"/>
    <property type="evidence" value="ECO:0007669"/>
    <property type="project" value="InterPro"/>
</dbReference>